<dbReference type="PANTHER" id="PTHR43664">
    <property type="entry name" value="MONOAMINE OXIDASE-RELATED"/>
    <property type="match status" value="1"/>
</dbReference>
<dbReference type="EMBL" id="CP011974">
    <property type="protein sequence ID" value="AKO92198.1"/>
    <property type="molecule type" value="Genomic_DNA"/>
</dbReference>
<dbReference type="PATRIC" id="fig|135735.6.peg.1839"/>
<dbReference type="KEGG" id="beo:BEH_08890"/>
<reference evidence="2" key="2">
    <citation type="submission" date="2015-06" db="EMBL/GenBank/DDBJ databases">
        <title>Genome Sequence of Bacillus endophyticus and Analysis of its Companion Mechanism in the Ketogulonigenium vulgare-Bacillus strain Consortium.</title>
        <authorList>
            <person name="Jia N."/>
            <person name="Du J."/>
            <person name="Ding M.-Z."/>
            <person name="Gao F."/>
            <person name="Yuan Y.-J."/>
        </authorList>
    </citation>
    <scope>NUCLEOTIDE SEQUENCE [LARGE SCALE GENOMIC DNA]</scope>
    <source>
        <strain evidence="2">Hbe603</strain>
    </source>
</reference>
<dbReference type="AlphaFoldDB" id="A0A1X7DYN9"/>
<dbReference type="RefSeq" id="WP_019395243.1">
    <property type="nucleotide sequence ID" value="NZ_ALIM01000049.1"/>
</dbReference>
<dbReference type="GeneID" id="93700924"/>
<evidence type="ECO:0000313" key="2">
    <source>
        <dbReference type="Proteomes" id="UP000036202"/>
    </source>
</evidence>
<reference evidence="1 2" key="1">
    <citation type="journal article" date="2015" name="PLoS ONE">
        <title>Genome Sequence of Bacillus endophyticus and Analysis of Its Companion Mechanism in the Ketogulonigenium vulgare-Bacillus Strain Consortium.</title>
        <authorList>
            <person name="Jia N."/>
            <person name="Du J."/>
            <person name="Ding M.Z."/>
            <person name="Gao F."/>
            <person name="Yuan Y.J."/>
        </authorList>
    </citation>
    <scope>NUCLEOTIDE SEQUENCE [LARGE SCALE GENOMIC DNA]</scope>
    <source>
        <strain evidence="1 2">Hbe603</strain>
    </source>
</reference>
<evidence type="ECO:0000313" key="1">
    <source>
        <dbReference type="EMBL" id="AKO92198.1"/>
    </source>
</evidence>
<dbReference type="Proteomes" id="UP000036202">
    <property type="component" value="Chromosome"/>
</dbReference>
<organism evidence="1 2">
    <name type="scientific">Priestia filamentosa</name>
    <dbReference type="NCBI Taxonomy" id="1402861"/>
    <lineage>
        <taxon>Bacteria</taxon>
        <taxon>Bacillati</taxon>
        <taxon>Bacillota</taxon>
        <taxon>Bacilli</taxon>
        <taxon>Bacillales</taxon>
        <taxon>Bacillaceae</taxon>
        <taxon>Priestia</taxon>
    </lineage>
</organism>
<dbReference type="InterPro" id="IPR002539">
    <property type="entry name" value="MaoC-like_dom"/>
</dbReference>
<name>A0A1X7DYN9_9BACI</name>
<accession>A0A1X7DYN9</accession>
<protein>
    <submittedName>
        <fullName evidence="1">Uncharacterized protein</fullName>
    </submittedName>
</protein>
<gene>
    <name evidence="1" type="ORF">BEH_08890</name>
</gene>
<sequence>MYFEEFKIGQRFQCESFLVTEEEIHTFAMKYDPHPIHIDQEFAENNSMFNGIISSGFLTLSAMWGQWIRLGKFGNEFIVGKNFDYVKFTAPVRMNDTLTTEVEIVEKKLSSKSGRGEITLKFVVTNQQDEVVLLTQINVLLKTRKTIQQEKVITR</sequence>
<dbReference type="InterPro" id="IPR029069">
    <property type="entry name" value="HotDog_dom_sf"/>
</dbReference>
<dbReference type="PANTHER" id="PTHR43664:SF1">
    <property type="entry name" value="BETA-METHYLMALYL-COA DEHYDRATASE"/>
    <property type="match status" value="1"/>
</dbReference>
<keyword evidence="2" id="KW-1185">Reference proteome</keyword>
<dbReference type="Pfam" id="PF01575">
    <property type="entry name" value="MaoC_dehydratas"/>
    <property type="match status" value="1"/>
</dbReference>
<dbReference type="OrthoDB" id="9801625at2"/>
<proteinExistence type="predicted"/>
<dbReference type="Gene3D" id="3.10.129.10">
    <property type="entry name" value="Hotdog Thioesterase"/>
    <property type="match status" value="1"/>
</dbReference>
<accession>A0A0H4KV95</accession>
<dbReference type="SUPFAM" id="SSF54637">
    <property type="entry name" value="Thioesterase/thiol ester dehydrase-isomerase"/>
    <property type="match status" value="1"/>
</dbReference>
<dbReference type="InterPro" id="IPR052342">
    <property type="entry name" value="MCH/BMMD"/>
</dbReference>